<accession>A0A3M6XHD7</accession>
<evidence type="ECO:0008006" key="4">
    <source>
        <dbReference type="Google" id="ProtNLM"/>
    </source>
</evidence>
<feature type="compositionally biased region" description="Polar residues" evidence="1">
    <location>
        <begin position="581"/>
        <end position="596"/>
    </location>
</feature>
<dbReference type="AlphaFoldDB" id="A0A3M6XHD7"/>
<dbReference type="EMBL" id="QWIJ01000007">
    <property type="protein sequence ID" value="RMX90227.1"/>
    <property type="molecule type" value="Genomic_DNA"/>
</dbReference>
<protein>
    <recommendedName>
        <fullName evidence="4">Protein kinase domain-containing protein</fullName>
    </recommendedName>
</protein>
<reference evidence="2 3" key="1">
    <citation type="journal article" date="2018" name="BMC Genomics">
        <title>Genomic evidence for intraspecific hybridization in a clonal and extremely halotolerant yeast.</title>
        <authorList>
            <person name="Gostincar C."/>
            <person name="Stajich J.E."/>
            <person name="Zupancic J."/>
            <person name="Zalar P."/>
            <person name="Gunde-Cimerman N."/>
        </authorList>
    </citation>
    <scope>NUCLEOTIDE SEQUENCE [LARGE SCALE GENOMIC DNA]</scope>
    <source>
        <strain evidence="2 3">EXF-6656</strain>
    </source>
</reference>
<dbReference type="PANTHER" id="PTHR37542:SF2">
    <property type="entry name" value="PROTEIN KINASE DOMAIN-CONTAINING PROTEIN"/>
    <property type="match status" value="1"/>
</dbReference>
<feature type="region of interest" description="Disordered" evidence="1">
    <location>
        <begin position="574"/>
        <end position="596"/>
    </location>
</feature>
<dbReference type="OrthoDB" id="5418235at2759"/>
<comment type="caution">
    <text evidence="2">The sequence shown here is derived from an EMBL/GenBank/DDBJ whole genome shotgun (WGS) entry which is preliminary data.</text>
</comment>
<feature type="compositionally biased region" description="Low complexity" evidence="1">
    <location>
        <begin position="168"/>
        <end position="186"/>
    </location>
</feature>
<name>A0A3M6XHD7_HORWE</name>
<proteinExistence type="predicted"/>
<gene>
    <name evidence="2" type="ORF">D0869_00289</name>
</gene>
<organism evidence="2 3">
    <name type="scientific">Hortaea werneckii</name>
    <name type="common">Black yeast</name>
    <name type="synonym">Cladosporium werneckii</name>
    <dbReference type="NCBI Taxonomy" id="91943"/>
    <lineage>
        <taxon>Eukaryota</taxon>
        <taxon>Fungi</taxon>
        <taxon>Dikarya</taxon>
        <taxon>Ascomycota</taxon>
        <taxon>Pezizomycotina</taxon>
        <taxon>Dothideomycetes</taxon>
        <taxon>Dothideomycetidae</taxon>
        <taxon>Mycosphaerellales</taxon>
        <taxon>Teratosphaeriaceae</taxon>
        <taxon>Hortaea</taxon>
    </lineage>
</organism>
<feature type="compositionally biased region" description="Low complexity" evidence="1">
    <location>
        <begin position="926"/>
        <end position="940"/>
    </location>
</feature>
<feature type="region of interest" description="Disordered" evidence="1">
    <location>
        <begin position="161"/>
        <end position="186"/>
    </location>
</feature>
<sequence length="1259" mass="138072">MASYRQSQAAHYMSSPLTKLYSDTKKSASTTVDTHASTNEQFPNLHRKYRIQKDRFITWGLAWSDEDKGSDGGIDDAVAKAGLTETVDSVLRNIKDVIEEVEAIQQASLPQHTFTHTGEKVATSPNPSAFDPGRYQDLLNDLTTSIDTLYDLSRSRRAIARGEHPSFTSSTSTEKTSSAAEKSTSARKSLLRSPSFVSSDITLVNPPSFQRPALSPYAGLPPQIELSALRLPEEGPPPYEALGVPSTTRFVGQLIRAKTSTSVQNALGSDAAEVPVFVEYANFDSIYRDTHVSPPLQRLEALAGYLQPMRPESQSNLSLLGYFEDPSQPRIGLVYDVPYSIQNRLQDANQGLVPVSLLKLVQKASKTQPNNNEAAAPALEHRFRLAYRLAEQLYALHSCDIPHGNVNSSSIIFTMRSGEAFRPQHARAPLLASFDLFSKCNVEGTQRAANFNIYRHPDDTVPISSRAVAADIRHDLYALALVLLEVGLWTPIGDLYKQKYTLADFKLRVEKLWIPKLAAKCGSAYMRAAEICFRAVDDPMLSKNSISTGNLYQRLLPTLRRCCFLDDPDDEMDQFGESPGVMSSSKAKSITPYQGSPLSQLHAAPGNLSQTKLAETTARLPFRSPETSRPASKAPYSPVPDSFRFDADLWSNLNRRDSSKRATGSFISHDLVGGARTKPSFKEYKQKIVLIQQRWRQYLASRRQACQSRDGGTRALHEPAPPASDVPDNQRPKRQRWPCLELPQCAKQEWEQKYCYQLLKLCERALKASAESSNISLTMYGETPETAKPTFLITCEKSTAKIKQTLKRHFRYDTSMYDIRVKGGEYVRRCRRSKMYGDSAAHRSMAITGCLDKAANPDYQERPICGASIGAYRDDEHLPPVSFGGVILVDGKAYGMSVHHMLELNDDDVQEDEQAAEGACSESDSDSSSVGSPDSISVYSRSDDETTIRPPSSKSNDDETAEVYEGDVAGIAPDDYEDVSITQPALDDAIECDLHVDEDADDSDSDSGIDEDHLLSYRLGQIHASSGLKRSATSNQEGFRSISQSLPQEIDWALFELVPPRAQAYNVVRGGMKYCSNSGNIKNGDSYPVAIKQSSELACAKVHCIGRTSGLGSGTISSTMELVKIHGRSTFSASWTVDGDFGVGGDSGAWVISNEDGRVCGHVLASKLGRTFICPMDLLLADIKETLGAATVELPIDPRAAASSRSRRASTVETETAAVEDSLGFLRLSDDKDGGVALPASPVKRSMAMRPPTAVEIAG</sequence>
<feature type="region of interest" description="Disordered" evidence="1">
    <location>
        <begin position="909"/>
        <end position="961"/>
    </location>
</feature>
<evidence type="ECO:0000313" key="2">
    <source>
        <dbReference type="EMBL" id="RMX90227.1"/>
    </source>
</evidence>
<dbReference type="SUPFAM" id="SSF56112">
    <property type="entry name" value="Protein kinase-like (PK-like)"/>
    <property type="match status" value="1"/>
</dbReference>
<feature type="region of interest" description="Disordered" evidence="1">
    <location>
        <begin position="708"/>
        <end position="732"/>
    </location>
</feature>
<dbReference type="PANTHER" id="PTHR37542">
    <property type="entry name" value="HELO DOMAIN-CONTAINING PROTEIN-RELATED"/>
    <property type="match status" value="1"/>
</dbReference>
<evidence type="ECO:0000313" key="3">
    <source>
        <dbReference type="Proteomes" id="UP000281245"/>
    </source>
</evidence>
<dbReference type="Proteomes" id="UP000281245">
    <property type="component" value="Unassembled WGS sequence"/>
</dbReference>
<dbReference type="VEuPathDB" id="FungiDB:BTJ68_12197"/>
<dbReference type="InterPro" id="IPR011009">
    <property type="entry name" value="Kinase-like_dom_sf"/>
</dbReference>
<evidence type="ECO:0000256" key="1">
    <source>
        <dbReference type="SAM" id="MobiDB-lite"/>
    </source>
</evidence>